<dbReference type="eggNOG" id="COG1131">
    <property type="taxonomic scope" value="Bacteria"/>
</dbReference>
<protein>
    <submittedName>
        <fullName evidence="5">ABC-type multidrug transport system, ATPase component</fullName>
    </submittedName>
</protein>
<dbReference type="InterPro" id="IPR017871">
    <property type="entry name" value="ABC_transporter-like_CS"/>
</dbReference>
<dbReference type="CDD" id="cd03230">
    <property type="entry name" value="ABC_DR_subfamily_A"/>
    <property type="match status" value="1"/>
</dbReference>
<keyword evidence="2" id="KW-0547">Nucleotide-binding</keyword>
<dbReference type="PANTHER" id="PTHR42711:SF17">
    <property type="entry name" value="ABC TRANSPORTER ATP-BINDING PROTEIN"/>
    <property type="match status" value="1"/>
</dbReference>
<dbReference type="STRING" id="926566.Terro_0651"/>
<dbReference type="HOGENOM" id="CLU_000604_1_2_0"/>
<dbReference type="Proteomes" id="UP000006056">
    <property type="component" value="Chromosome"/>
</dbReference>
<proteinExistence type="predicted"/>
<dbReference type="InterPro" id="IPR003439">
    <property type="entry name" value="ABC_transporter-like_ATP-bd"/>
</dbReference>
<keyword evidence="6" id="KW-1185">Reference proteome</keyword>
<dbReference type="PROSITE" id="PS50893">
    <property type="entry name" value="ABC_TRANSPORTER_2"/>
    <property type="match status" value="1"/>
</dbReference>
<gene>
    <name evidence="5" type="ordered locus">Terro_0651</name>
</gene>
<feature type="domain" description="ABC transporter" evidence="4">
    <location>
        <begin position="18"/>
        <end position="241"/>
    </location>
</feature>
<dbReference type="SMART" id="SM00382">
    <property type="entry name" value="AAA"/>
    <property type="match status" value="1"/>
</dbReference>
<dbReference type="Gene3D" id="3.40.50.300">
    <property type="entry name" value="P-loop containing nucleotide triphosphate hydrolases"/>
    <property type="match status" value="1"/>
</dbReference>
<dbReference type="Pfam" id="PF13732">
    <property type="entry name" value="DrrA1-3_C"/>
    <property type="match status" value="1"/>
</dbReference>
<dbReference type="SUPFAM" id="SSF52540">
    <property type="entry name" value="P-loop containing nucleoside triphosphate hydrolases"/>
    <property type="match status" value="1"/>
</dbReference>
<dbReference type="AlphaFoldDB" id="I3ZCM0"/>
<dbReference type="InterPro" id="IPR025302">
    <property type="entry name" value="DrrA1/2-like_C"/>
</dbReference>
<organism evidence="5 6">
    <name type="scientific">Terriglobus roseus (strain DSM 18391 / NRRL B-41598 / KBS 63)</name>
    <dbReference type="NCBI Taxonomy" id="926566"/>
    <lineage>
        <taxon>Bacteria</taxon>
        <taxon>Pseudomonadati</taxon>
        <taxon>Acidobacteriota</taxon>
        <taxon>Terriglobia</taxon>
        <taxon>Terriglobales</taxon>
        <taxon>Acidobacteriaceae</taxon>
        <taxon>Terriglobus</taxon>
    </lineage>
</organism>
<reference evidence="5 6" key="1">
    <citation type="submission" date="2012-06" db="EMBL/GenBank/DDBJ databases">
        <title>Complete genome of Terriglobus roseus DSM 18391.</title>
        <authorList>
            <consortium name="US DOE Joint Genome Institute (JGI-PGF)"/>
            <person name="Lucas S."/>
            <person name="Copeland A."/>
            <person name="Lapidus A."/>
            <person name="Glavina del Rio T."/>
            <person name="Dalin E."/>
            <person name="Tice H."/>
            <person name="Bruce D."/>
            <person name="Goodwin L."/>
            <person name="Pitluck S."/>
            <person name="Peters L."/>
            <person name="Mikhailova N."/>
            <person name="Munk A.C.C."/>
            <person name="Kyrpides N."/>
            <person name="Mavromatis K."/>
            <person name="Ivanova N."/>
            <person name="Brettin T."/>
            <person name="Detter J.C."/>
            <person name="Han C."/>
            <person name="Larimer F."/>
            <person name="Land M."/>
            <person name="Hauser L."/>
            <person name="Markowitz V."/>
            <person name="Cheng J.-F."/>
            <person name="Hugenholtz P."/>
            <person name="Woyke T."/>
            <person name="Wu D."/>
            <person name="Brambilla E."/>
            <person name="Klenk H.-P."/>
            <person name="Eisen J.A."/>
        </authorList>
    </citation>
    <scope>NUCLEOTIDE SEQUENCE [LARGE SCALE GENOMIC DNA]</scope>
    <source>
        <strain evidence="6">DSM 18391 / NRRL B-41598 / KBS 63</strain>
    </source>
</reference>
<dbReference type="Pfam" id="PF00005">
    <property type="entry name" value="ABC_tran"/>
    <property type="match status" value="1"/>
</dbReference>
<dbReference type="OrthoDB" id="9804819at2"/>
<keyword evidence="3" id="KW-0067">ATP-binding</keyword>
<keyword evidence="1" id="KW-0813">Transport</keyword>
<dbReference type="RefSeq" id="WP_014784557.1">
    <property type="nucleotide sequence ID" value="NC_018014.1"/>
</dbReference>
<dbReference type="PANTHER" id="PTHR42711">
    <property type="entry name" value="ABC TRANSPORTER ATP-BINDING PROTEIN"/>
    <property type="match status" value="1"/>
</dbReference>
<accession>I3ZCM0</accession>
<evidence type="ECO:0000259" key="4">
    <source>
        <dbReference type="PROSITE" id="PS50893"/>
    </source>
</evidence>
<evidence type="ECO:0000256" key="2">
    <source>
        <dbReference type="ARBA" id="ARBA00022741"/>
    </source>
</evidence>
<dbReference type="InterPro" id="IPR003593">
    <property type="entry name" value="AAA+_ATPase"/>
</dbReference>
<evidence type="ECO:0000256" key="3">
    <source>
        <dbReference type="ARBA" id="ARBA00022840"/>
    </source>
</evidence>
<dbReference type="KEGG" id="trs:Terro_0651"/>
<sequence>MSTTVLPNPSKAAAASAAALENVTHRYGSHTALRNLSLTLHPGEVVALLGPNGAGKTTAVKLLLGLLKPSEGSVSVFGQSPTERTVRQRIGAMLQVARVPETLAVGEYLDLFRSYYPHPLPTAQIVAAAGLDGIEKRQFKDLSGGQKQRMLFALALCGDPDLVFLDEPTLGMDIETRHNLWREVRSLADRGKTVLLTTHYLEEADTLADRILVIAEGAVVAQGTPTEIKSRVTGRKIKCVTRLTDAFLLALEGVRSVEATGAGITITVDAAEDVLRSMLAADPSLHSLEVSSPALEDAFLALTKKETV</sequence>
<dbReference type="InterPro" id="IPR050763">
    <property type="entry name" value="ABC_transporter_ATP-binding"/>
</dbReference>
<dbReference type="GO" id="GO:0005524">
    <property type="term" value="F:ATP binding"/>
    <property type="evidence" value="ECO:0007669"/>
    <property type="project" value="UniProtKB-KW"/>
</dbReference>
<name>I3ZCM0_TERRK</name>
<dbReference type="EMBL" id="CP003379">
    <property type="protein sequence ID" value="AFL86988.1"/>
    <property type="molecule type" value="Genomic_DNA"/>
</dbReference>
<evidence type="ECO:0000256" key="1">
    <source>
        <dbReference type="ARBA" id="ARBA00022448"/>
    </source>
</evidence>
<evidence type="ECO:0000313" key="5">
    <source>
        <dbReference type="EMBL" id="AFL86988.1"/>
    </source>
</evidence>
<evidence type="ECO:0000313" key="6">
    <source>
        <dbReference type="Proteomes" id="UP000006056"/>
    </source>
</evidence>
<dbReference type="GO" id="GO:0016887">
    <property type="term" value="F:ATP hydrolysis activity"/>
    <property type="evidence" value="ECO:0007669"/>
    <property type="project" value="InterPro"/>
</dbReference>
<dbReference type="PROSITE" id="PS00211">
    <property type="entry name" value="ABC_TRANSPORTER_1"/>
    <property type="match status" value="1"/>
</dbReference>
<dbReference type="InterPro" id="IPR027417">
    <property type="entry name" value="P-loop_NTPase"/>
</dbReference>